<reference evidence="1 2" key="1">
    <citation type="submission" date="2018-11" db="EMBL/GenBank/DDBJ databases">
        <authorList>
            <consortium name="Pathogen Informatics"/>
        </authorList>
    </citation>
    <scope>NUCLEOTIDE SEQUENCE [LARGE SCALE GENOMIC DNA]</scope>
    <source>
        <strain>Denwood</strain>
        <strain evidence="2">Zambia</strain>
    </source>
</reference>
<dbReference type="EMBL" id="UZAL01003709">
    <property type="protein sequence ID" value="VDO88108.1"/>
    <property type="molecule type" value="Genomic_DNA"/>
</dbReference>
<organism evidence="1 2">
    <name type="scientific">Schistosoma mattheei</name>
    <dbReference type="NCBI Taxonomy" id="31246"/>
    <lineage>
        <taxon>Eukaryota</taxon>
        <taxon>Metazoa</taxon>
        <taxon>Spiralia</taxon>
        <taxon>Lophotrochozoa</taxon>
        <taxon>Platyhelminthes</taxon>
        <taxon>Trematoda</taxon>
        <taxon>Digenea</taxon>
        <taxon>Strigeidida</taxon>
        <taxon>Schistosomatoidea</taxon>
        <taxon>Schistosomatidae</taxon>
        <taxon>Schistosoma</taxon>
    </lineage>
</organism>
<dbReference type="Pfam" id="PF08246">
    <property type="entry name" value="Inhibitor_I29"/>
    <property type="match status" value="1"/>
</dbReference>
<evidence type="ECO:0000313" key="1">
    <source>
        <dbReference type="EMBL" id="VDO88108.1"/>
    </source>
</evidence>
<evidence type="ECO:0000313" key="2">
    <source>
        <dbReference type="Proteomes" id="UP000269396"/>
    </source>
</evidence>
<dbReference type="AlphaFoldDB" id="A0A183NKE2"/>
<name>A0A183NKE2_9TREM</name>
<keyword evidence="2" id="KW-1185">Reference proteome</keyword>
<dbReference type="SUPFAM" id="SSF54001">
    <property type="entry name" value="Cysteine proteinases"/>
    <property type="match status" value="1"/>
</dbReference>
<dbReference type="InterPro" id="IPR038765">
    <property type="entry name" value="Papain-like_cys_pep_sf"/>
</dbReference>
<accession>A0A183NKE2</accession>
<dbReference type="Proteomes" id="UP000269396">
    <property type="component" value="Unassembled WGS sequence"/>
</dbReference>
<proteinExistence type="predicted"/>
<protein>
    <submittedName>
        <fullName evidence="1">Uncharacterized protein</fullName>
    </submittedName>
</protein>
<dbReference type="STRING" id="31246.A0A183NKE2"/>
<dbReference type="Gene3D" id="1.10.287.2250">
    <property type="match status" value="1"/>
</dbReference>
<gene>
    <name evidence="1" type="ORF">SMTD_LOCUS2578</name>
</gene>
<dbReference type="SMART" id="SM00848">
    <property type="entry name" value="Inhibitor_I29"/>
    <property type="match status" value="1"/>
</dbReference>
<sequence length="187" mass="22020">MLHILSYNVHSNKTLKFNELWKKWKSLYAKQYNDPNEELIRQRIWNKNLIKIQLHNLRYDLGFETYSIGLSRFTDVEWNEFCSMYNVDKRLIIPESSFIEEDYDVNNVGWTPDSYDWRHLNVVNEPRDEMVVGGSQQETLDPIFVLFGTSQQGVPVILRELVPPDVFSPVSPTSQLEMLSLGYPSRD</sequence>
<dbReference type="InterPro" id="IPR013201">
    <property type="entry name" value="Prot_inhib_I29"/>
</dbReference>